<organism evidence="1 2">
    <name type="scientific">Pleurodeles waltl</name>
    <name type="common">Iberian ribbed newt</name>
    <dbReference type="NCBI Taxonomy" id="8319"/>
    <lineage>
        <taxon>Eukaryota</taxon>
        <taxon>Metazoa</taxon>
        <taxon>Chordata</taxon>
        <taxon>Craniata</taxon>
        <taxon>Vertebrata</taxon>
        <taxon>Euteleostomi</taxon>
        <taxon>Amphibia</taxon>
        <taxon>Batrachia</taxon>
        <taxon>Caudata</taxon>
        <taxon>Salamandroidea</taxon>
        <taxon>Salamandridae</taxon>
        <taxon>Pleurodelinae</taxon>
        <taxon>Pleurodeles</taxon>
    </lineage>
</organism>
<evidence type="ECO:0000313" key="2">
    <source>
        <dbReference type="Proteomes" id="UP001066276"/>
    </source>
</evidence>
<comment type="caution">
    <text evidence="1">The sequence shown here is derived from an EMBL/GenBank/DDBJ whole genome shotgun (WGS) entry which is preliminary data.</text>
</comment>
<keyword evidence="2" id="KW-1185">Reference proteome</keyword>
<proteinExistence type="predicted"/>
<gene>
    <name evidence="1" type="ORF">NDU88_008288</name>
</gene>
<dbReference type="EMBL" id="JANPWB010000011">
    <property type="protein sequence ID" value="KAJ1129928.1"/>
    <property type="molecule type" value="Genomic_DNA"/>
</dbReference>
<evidence type="ECO:0000313" key="1">
    <source>
        <dbReference type="EMBL" id="KAJ1129928.1"/>
    </source>
</evidence>
<sequence>MGGVAAAYCKREGSCGKPAAPEATGVGAGCPVALAGWPALQDPGAQCGLLGHAGLAVVLADWSWCGALMQTHCESAAEIVPCASRGWGPPAAGLQTGWQPAFGTAGTEGHTANLLSGAASAGSGRD</sequence>
<name>A0AAV7PVS4_PLEWA</name>
<dbReference type="Proteomes" id="UP001066276">
    <property type="component" value="Chromosome 7"/>
</dbReference>
<protein>
    <submittedName>
        <fullName evidence="1">Uncharacterized protein</fullName>
    </submittedName>
</protein>
<reference evidence="1" key="1">
    <citation type="journal article" date="2022" name="bioRxiv">
        <title>Sequencing and chromosome-scale assembly of the giantPleurodeles waltlgenome.</title>
        <authorList>
            <person name="Brown T."/>
            <person name="Elewa A."/>
            <person name="Iarovenko S."/>
            <person name="Subramanian E."/>
            <person name="Araus A.J."/>
            <person name="Petzold A."/>
            <person name="Susuki M."/>
            <person name="Suzuki K.-i.T."/>
            <person name="Hayashi T."/>
            <person name="Toyoda A."/>
            <person name="Oliveira C."/>
            <person name="Osipova E."/>
            <person name="Leigh N.D."/>
            <person name="Simon A."/>
            <person name="Yun M.H."/>
        </authorList>
    </citation>
    <scope>NUCLEOTIDE SEQUENCE</scope>
    <source>
        <strain evidence="1">20211129_DDA</strain>
        <tissue evidence="1">Liver</tissue>
    </source>
</reference>
<dbReference type="AlphaFoldDB" id="A0AAV7PVS4"/>
<accession>A0AAV7PVS4</accession>